<feature type="domain" description="MmyB-like transcription regulator ligand binding" evidence="1">
    <location>
        <begin position="57"/>
        <end position="215"/>
    </location>
</feature>
<dbReference type="PANTHER" id="PTHR35010">
    <property type="entry name" value="BLL4672 PROTEIN-RELATED"/>
    <property type="match status" value="1"/>
</dbReference>
<dbReference type="Proteomes" id="UP000013569">
    <property type="component" value="Unassembled WGS sequence"/>
</dbReference>
<comment type="caution">
    <text evidence="2">The sequence shown here is derived from an EMBL/GenBank/DDBJ whole genome shotgun (WGS) entry which is preliminary data.</text>
</comment>
<evidence type="ECO:0000259" key="1">
    <source>
        <dbReference type="Pfam" id="PF17765"/>
    </source>
</evidence>
<dbReference type="Pfam" id="PF17765">
    <property type="entry name" value="MLTR_LBD"/>
    <property type="match status" value="1"/>
</dbReference>
<accession>R7Y613</accession>
<dbReference type="PATRIC" id="fig|1316928.3.peg.3523"/>
<dbReference type="Gene3D" id="3.30.450.180">
    <property type="match status" value="1"/>
</dbReference>
<reference evidence="2 3" key="1">
    <citation type="journal article" date="2013" name="Genome Announc.">
        <title>Draft Genome Sequence of a Benzothiophene-Desulfurizing Bacterium, Gordona terrae Strain C-6.</title>
        <authorList>
            <person name="Wang W."/>
            <person name="Ma T."/>
            <person name="Ren Y."/>
            <person name="Li G."/>
        </authorList>
    </citation>
    <scope>NUCLEOTIDE SEQUENCE [LARGE SCALE GENOMIC DNA]</scope>
    <source>
        <strain evidence="2 3">C-6</strain>
    </source>
</reference>
<proteinExistence type="predicted"/>
<organism evidence="2 3">
    <name type="scientific">Gordonia terrae C-6</name>
    <dbReference type="NCBI Taxonomy" id="1316928"/>
    <lineage>
        <taxon>Bacteria</taxon>
        <taxon>Bacillati</taxon>
        <taxon>Actinomycetota</taxon>
        <taxon>Actinomycetes</taxon>
        <taxon>Mycobacteriales</taxon>
        <taxon>Gordoniaceae</taxon>
        <taxon>Gordonia</taxon>
    </lineage>
</organism>
<dbReference type="AlphaFoldDB" id="R7Y613"/>
<gene>
    <name evidence="2" type="ORF">GTC6_17439</name>
</gene>
<protein>
    <submittedName>
        <fullName evidence="2">Putative transcriptional regulator</fullName>
    </submittedName>
</protein>
<dbReference type="InterPro" id="IPR041413">
    <property type="entry name" value="MLTR_LBD"/>
</dbReference>
<evidence type="ECO:0000313" key="2">
    <source>
        <dbReference type="EMBL" id="EON31503.1"/>
    </source>
</evidence>
<sequence length="234" mass="26275">MSTDYYTRLEQGREQHPSEQVVTALTRALRLTGHQGNHLRLLAGLAPLPVSTTTHLDQALTRMMDSWDDSAAFILDPLLNMTRLNPLAEALFSSFRDNRNYARNVFLDPAGRRFFADWDRSAQSSVASLRATMHQHPSPQERAALIEELRTDDEFDRLWEQYDVAPKTAEVKTLRHERVGDITVSFHAFAVMSAPGRQLIVYQPEPGSVSESRLLTLRIGALHPRPTGVGAASD</sequence>
<dbReference type="EMBL" id="AQPW01000024">
    <property type="protein sequence ID" value="EON31503.1"/>
    <property type="molecule type" value="Genomic_DNA"/>
</dbReference>
<dbReference type="PANTHER" id="PTHR35010:SF2">
    <property type="entry name" value="BLL4672 PROTEIN"/>
    <property type="match status" value="1"/>
</dbReference>
<evidence type="ECO:0000313" key="3">
    <source>
        <dbReference type="Proteomes" id="UP000013569"/>
    </source>
</evidence>
<name>R7Y613_9ACTN</name>